<organism evidence="1 2">
    <name type="scientific">Gemmata obscuriglobus</name>
    <dbReference type="NCBI Taxonomy" id="114"/>
    <lineage>
        <taxon>Bacteria</taxon>
        <taxon>Pseudomonadati</taxon>
        <taxon>Planctomycetota</taxon>
        <taxon>Planctomycetia</taxon>
        <taxon>Gemmatales</taxon>
        <taxon>Gemmataceae</taxon>
        <taxon>Gemmata</taxon>
    </lineage>
</organism>
<proteinExistence type="predicted"/>
<protein>
    <submittedName>
        <fullName evidence="1">DUF2088 domain-containing protein</fullName>
    </submittedName>
</protein>
<dbReference type="AlphaFoldDB" id="A0A2Z3GXU8"/>
<dbReference type="EMBL" id="CP025958">
    <property type="protein sequence ID" value="AWM36236.1"/>
    <property type="molecule type" value="Genomic_DNA"/>
</dbReference>
<keyword evidence="2" id="KW-1185">Reference proteome</keyword>
<dbReference type="KEGG" id="gog:C1280_03890"/>
<name>A0A2Z3GXU8_9BACT</name>
<dbReference type="Gene3D" id="3.40.50.11440">
    <property type="match status" value="1"/>
</dbReference>
<evidence type="ECO:0000313" key="2">
    <source>
        <dbReference type="Proteomes" id="UP000245802"/>
    </source>
</evidence>
<sequence length="433" mass="47158">MFIPRVQLVRQTAPQPSVADVAQTTRELWLNSKTAKRIRPGMKVAVACGSRGINNYLAIAKATVDALKELGAQPFVVAAMGSHGGATSAGQRELLASYRIDEQHLGVPVVTDMDAENIGANSWGQAVWWDKNALKADAVVTVSRVKPHTDFRGTFESGILKMLVIGLGKRHGADQVHSFGTRGLRDMIPESGRVIMEKTPFVGGLAIIENAKEETARLEVVDRDDLWAREPELLIEARGLMGRLPFPGADVLIIGECGKNYSGAGMDPNVVGRMLIEATPEAETNDPRIVRIGVLDVSAESHGNATGIGIADLTTNRALAGIDPGPFRMNNLTARSLWRSKLPIGFDTDREVIGHCVETCWQPELEKVKLCVIPNTLEVVEMWLSEPLLADVRGVPHLEFVGDLVELPFDANGNLMQEKLFPHSVRGRRVKGH</sequence>
<accession>A0A2Z3GXU8</accession>
<dbReference type="Proteomes" id="UP000245802">
    <property type="component" value="Chromosome"/>
</dbReference>
<dbReference type="RefSeq" id="WP_010040433.1">
    <property type="nucleotide sequence ID" value="NZ_CP025958.1"/>
</dbReference>
<reference evidence="1 2" key="1">
    <citation type="submission" date="2018-01" db="EMBL/GenBank/DDBJ databases">
        <title>G. obscuriglobus.</title>
        <authorList>
            <person name="Franke J."/>
            <person name="Blomberg W."/>
            <person name="Selmecki A."/>
        </authorList>
    </citation>
    <scope>NUCLEOTIDE SEQUENCE [LARGE SCALE GENOMIC DNA]</scope>
    <source>
        <strain evidence="1 2">DSM 5831</strain>
    </source>
</reference>
<evidence type="ECO:0000313" key="1">
    <source>
        <dbReference type="EMBL" id="AWM36236.1"/>
    </source>
</evidence>
<gene>
    <name evidence="1" type="ORF">C1280_03890</name>
</gene>